<dbReference type="RefSeq" id="WP_092208565.1">
    <property type="nucleotide sequence ID" value="NZ_FMUX01000002.1"/>
</dbReference>
<proteinExistence type="inferred from homology"/>
<evidence type="ECO:0000313" key="6">
    <source>
        <dbReference type="EMBL" id="SCX93794.1"/>
    </source>
</evidence>
<dbReference type="PANTHER" id="PTHR30126:SF40">
    <property type="entry name" value="HTH-TYPE TRANSCRIPTIONAL REGULATOR GLTR"/>
    <property type="match status" value="1"/>
</dbReference>
<dbReference type="GO" id="GO:0003700">
    <property type="term" value="F:DNA-binding transcription factor activity"/>
    <property type="evidence" value="ECO:0007669"/>
    <property type="project" value="InterPro"/>
</dbReference>
<dbReference type="GO" id="GO:0000976">
    <property type="term" value="F:transcription cis-regulatory region binding"/>
    <property type="evidence" value="ECO:0007669"/>
    <property type="project" value="TreeGrafter"/>
</dbReference>
<dbReference type="CDD" id="cd05466">
    <property type="entry name" value="PBP2_LTTR_substrate"/>
    <property type="match status" value="1"/>
</dbReference>
<evidence type="ECO:0000256" key="4">
    <source>
        <dbReference type="ARBA" id="ARBA00023163"/>
    </source>
</evidence>
<dbReference type="SUPFAM" id="SSF53850">
    <property type="entry name" value="Periplasmic binding protein-like II"/>
    <property type="match status" value="1"/>
</dbReference>
<dbReference type="PANTHER" id="PTHR30126">
    <property type="entry name" value="HTH-TYPE TRANSCRIPTIONAL REGULATOR"/>
    <property type="match status" value="1"/>
</dbReference>
<dbReference type="PRINTS" id="PR00039">
    <property type="entry name" value="HTHLYSR"/>
</dbReference>
<evidence type="ECO:0000259" key="5">
    <source>
        <dbReference type="PROSITE" id="PS50931"/>
    </source>
</evidence>
<evidence type="ECO:0000256" key="2">
    <source>
        <dbReference type="ARBA" id="ARBA00023015"/>
    </source>
</evidence>
<dbReference type="InterPro" id="IPR036390">
    <property type="entry name" value="WH_DNA-bd_sf"/>
</dbReference>
<gene>
    <name evidence="6" type="ORF">SAMN05216233_102202</name>
</gene>
<dbReference type="Proteomes" id="UP000198870">
    <property type="component" value="Unassembled WGS sequence"/>
</dbReference>
<dbReference type="Gene3D" id="3.40.190.10">
    <property type="entry name" value="Periplasmic binding protein-like II"/>
    <property type="match status" value="2"/>
</dbReference>
<keyword evidence="4" id="KW-0804">Transcription</keyword>
<dbReference type="SUPFAM" id="SSF46785">
    <property type="entry name" value="Winged helix' DNA-binding domain"/>
    <property type="match status" value="1"/>
</dbReference>
<dbReference type="EMBL" id="FMUX01000002">
    <property type="protein sequence ID" value="SCX93794.1"/>
    <property type="molecule type" value="Genomic_DNA"/>
</dbReference>
<sequence>MLPDFNRLKVFYYIYSHRSVVSAAKALHLSQPAVSQQLQKLEGELGVRLFTRLHKKLVPTAAGKELASMVAPFVEGLASGIERICRPSHEPSGLLRVGAPNEFGKQYLPQVCHAFRREYPGVTFAMTFAESAVILGMLGEGRLDLALSDVFVTHDRVLGLPDIFSTEPLVDEEVILACSRGYYEGKTGDDLSYGNLIRMDFLCDEVDAMVLSHWFRHHFKRVPQDLSVVLTVDSHEAMVSALKLGMGLGITASHLMWEEIRNGSIVPILTPTPNAINRISLVQLQDKVPTLTEKTFFSFVKAAMGKATIQKKFTRLSD</sequence>
<dbReference type="PROSITE" id="PS50931">
    <property type="entry name" value="HTH_LYSR"/>
    <property type="match status" value="1"/>
</dbReference>
<dbReference type="Pfam" id="PF00126">
    <property type="entry name" value="HTH_1"/>
    <property type="match status" value="1"/>
</dbReference>
<organism evidence="6 7">
    <name type="scientific">Desulfoluna spongiiphila</name>
    <dbReference type="NCBI Taxonomy" id="419481"/>
    <lineage>
        <taxon>Bacteria</taxon>
        <taxon>Pseudomonadati</taxon>
        <taxon>Thermodesulfobacteriota</taxon>
        <taxon>Desulfobacteria</taxon>
        <taxon>Desulfobacterales</taxon>
        <taxon>Desulfolunaceae</taxon>
        <taxon>Desulfoluna</taxon>
    </lineage>
</organism>
<evidence type="ECO:0000256" key="3">
    <source>
        <dbReference type="ARBA" id="ARBA00023125"/>
    </source>
</evidence>
<keyword evidence="3 6" id="KW-0238">DNA-binding</keyword>
<dbReference type="InterPro" id="IPR036388">
    <property type="entry name" value="WH-like_DNA-bd_sf"/>
</dbReference>
<dbReference type="OrthoDB" id="464481at2"/>
<comment type="similarity">
    <text evidence="1">Belongs to the LysR transcriptional regulatory family.</text>
</comment>
<dbReference type="Gene3D" id="1.10.10.10">
    <property type="entry name" value="Winged helix-like DNA-binding domain superfamily/Winged helix DNA-binding domain"/>
    <property type="match status" value="1"/>
</dbReference>
<dbReference type="InterPro" id="IPR000847">
    <property type="entry name" value="LysR_HTH_N"/>
</dbReference>
<evidence type="ECO:0000313" key="7">
    <source>
        <dbReference type="Proteomes" id="UP000198870"/>
    </source>
</evidence>
<dbReference type="InterPro" id="IPR005119">
    <property type="entry name" value="LysR_subst-bd"/>
</dbReference>
<dbReference type="AlphaFoldDB" id="A0A1G5BUS6"/>
<dbReference type="FunFam" id="1.10.10.10:FF:000001">
    <property type="entry name" value="LysR family transcriptional regulator"/>
    <property type="match status" value="1"/>
</dbReference>
<dbReference type="Pfam" id="PF03466">
    <property type="entry name" value="LysR_substrate"/>
    <property type="match status" value="1"/>
</dbReference>
<reference evidence="6 7" key="1">
    <citation type="submission" date="2016-10" db="EMBL/GenBank/DDBJ databases">
        <authorList>
            <person name="de Groot N.N."/>
        </authorList>
    </citation>
    <scope>NUCLEOTIDE SEQUENCE [LARGE SCALE GENOMIC DNA]</scope>
    <source>
        <strain evidence="6 7">AA1</strain>
    </source>
</reference>
<dbReference type="STRING" id="419481.SAMN05216233_102202"/>
<evidence type="ECO:0000256" key="1">
    <source>
        <dbReference type="ARBA" id="ARBA00009437"/>
    </source>
</evidence>
<name>A0A1G5BUS6_9BACT</name>
<accession>A0A1G5BUS6</accession>
<keyword evidence="2" id="KW-0805">Transcription regulation</keyword>
<feature type="domain" description="HTH lysR-type" evidence="5">
    <location>
        <begin position="3"/>
        <end position="60"/>
    </location>
</feature>
<keyword evidence="7" id="KW-1185">Reference proteome</keyword>
<protein>
    <submittedName>
        <fullName evidence="6">DNA-binding transcriptional regulator, LysR family</fullName>
    </submittedName>
</protein>